<evidence type="ECO:0000313" key="1">
    <source>
        <dbReference type="EMBL" id="MFC5437305.1"/>
    </source>
</evidence>
<dbReference type="Proteomes" id="UP001596013">
    <property type="component" value="Unassembled WGS sequence"/>
</dbReference>
<accession>A0ABW0JMY0</accession>
<reference evidence="2" key="1">
    <citation type="journal article" date="2019" name="Int. J. Syst. Evol. Microbiol.">
        <title>The Global Catalogue of Microorganisms (GCM) 10K type strain sequencing project: providing services to taxonomists for standard genome sequencing and annotation.</title>
        <authorList>
            <consortium name="The Broad Institute Genomics Platform"/>
            <consortium name="The Broad Institute Genome Sequencing Center for Infectious Disease"/>
            <person name="Wu L."/>
            <person name="Ma J."/>
        </authorList>
    </citation>
    <scope>NUCLEOTIDE SEQUENCE [LARGE SCALE GENOMIC DNA]</scope>
    <source>
        <strain evidence="2">JCM 17130</strain>
    </source>
</reference>
<sequence length="95" mass="10749">MIQLEMSVMVPETMEVKVFGNITPDDELTRPDSGVARLRQPTEPSPWIAPQRSLPFAGRSVPVAEWWQRCNREPAYLRSSAQIQGNIARTVRDNA</sequence>
<evidence type="ECO:0000313" key="2">
    <source>
        <dbReference type="Proteomes" id="UP001596013"/>
    </source>
</evidence>
<proteinExistence type="predicted"/>
<name>A0ABW0JMY0_9GAMM</name>
<protein>
    <submittedName>
        <fullName evidence="1">Uncharacterized protein</fullName>
    </submittedName>
</protein>
<keyword evidence="2" id="KW-1185">Reference proteome</keyword>
<organism evidence="1 2">
    <name type="scientific">Rhodanobacter umsongensis</name>
    <dbReference type="NCBI Taxonomy" id="633153"/>
    <lineage>
        <taxon>Bacteria</taxon>
        <taxon>Pseudomonadati</taxon>
        <taxon>Pseudomonadota</taxon>
        <taxon>Gammaproteobacteria</taxon>
        <taxon>Lysobacterales</taxon>
        <taxon>Rhodanobacteraceae</taxon>
        <taxon>Rhodanobacter</taxon>
    </lineage>
</organism>
<gene>
    <name evidence="1" type="ORF">ACFPME_12105</name>
</gene>
<comment type="caution">
    <text evidence="1">The sequence shown here is derived from an EMBL/GenBank/DDBJ whole genome shotgun (WGS) entry which is preliminary data.</text>
</comment>
<dbReference type="EMBL" id="JBHSMK010000008">
    <property type="protein sequence ID" value="MFC5437305.1"/>
    <property type="molecule type" value="Genomic_DNA"/>
</dbReference>
<dbReference type="RefSeq" id="WP_377305620.1">
    <property type="nucleotide sequence ID" value="NZ_JBHSMK010000008.1"/>
</dbReference>